<dbReference type="Gene3D" id="3.40.640.10">
    <property type="entry name" value="Type I PLP-dependent aspartate aminotransferase-like (Major domain)"/>
    <property type="match status" value="1"/>
</dbReference>
<evidence type="ECO:0000259" key="2">
    <source>
        <dbReference type="Pfam" id="PF00266"/>
    </source>
</evidence>
<organism evidence="3">
    <name type="scientific">Corethron hystrix</name>
    <dbReference type="NCBI Taxonomy" id="216773"/>
    <lineage>
        <taxon>Eukaryota</taxon>
        <taxon>Sar</taxon>
        <taxon>Stramenopiles</taxon>
        <taxon>Ochrophyta</taxon>
        <taxon>Bacillariophyta</taxon>
        <taxon>Coscinodiscophyceae</taxon>
        <taxon>Corethrophycidae</taxon>
        <taxon>Corethrales</taxon>
        <taxon>Corethraceae</taxon>
        <taxon>Corethron</taxon>
    </lineage>
</organism>
<name>A0A7S1FQ63_9STRA</name>
<reference evidence="3" key="1">
    <citation type="submission" date="2021-01" db="EMBL/GenBank/DDBJ databases">
        <authorList>
            <person name="Corre E."/>
            <person name="Pelletier E."/>
            <person name="Niang G."/>
            <person name="Scheremetjew M."/>
            <person name="Finn R."/>
            <person name="Kale V."/>
            <person name="Holt S."/>
            <person name="Cochrane G."/>
            <person name="Meng A."/>
            <person name="Brown T."/>
            <person name="Cohen L."/>
        </authorList>
    </citation>
    <scope>NUCLEOTIDE SEQUENCE</scope>
    <source>
        <strain evidence="3">308</strain>
    </source>
</reference>
<dbReference type="InterPro" id="IPR015421">
    <property type="entry name" value="PyrdxlP-dep_Trfase_major"/>
</dbReference>
<protein>
    <recommendedName>
        <fullName evidence="2">Aminotransferase class V domain-containing protein</fullName>
    </recommendedName>
</protein>
<dbReference type="InterPro" id="IPR015422">
    <property type="entry name" value="PyrdxlP-dep_Trfase_small"/>
</dbReference>
<dbReference type="PANTHER" id="PTHR43586:SF21">
    <property type="entry name" value="PYRIDOXAL PHOSPHATE (PLP)-DEPENDENT ASPARTATE AMINOTRANSFERASE SUPERFAMILY"/>
    <property type="match status" value="1"/>
</dbReference>
<feature type="domain" description="Aminotransferase class V" evidence="2">
    <location>
        <begin position="154"/>
        <end position="375"/>
    </location>
</feature>
<dbReference type="AlphaFoldDB" id="A0A7S1FQ63"/>
<proteinExistence type="predicted"/>
<feature type="region of interest" description="Disordered" evidence="1">
    <location>
        <begin position="117"/>
        <end position="138"/>
    </location>
</feature>
<sequence length="566" mass="61590">MLSHPYHAEDDDASTIYPVYLLEINAPPSQDTATGLPHAEEVHDAVLRDLLTLLVLPAVTGSAPQPGGWIPCDTAPSRLTNADGVVPSKAALLNRMRWALTERRRRREDEIILAQLTEEDASPPSLPEAPPPRRRAGVGRAHCPYFAQPSSPVFFENAGGTQVPLPVTRATVSSLCHRHRANEGRRWNYVARETLRRLLAAPDDAAVILGPNASRLLADLAARWEHLLSPGDVVVVADWNHVANVTPWERAAQNAGATLRRWPMGYQTDPPPGLLDRAVSVVAVGHASNVEGEACDLPALVRTIRKLVPHAAIVVDGVAAFPHIPARFGEMEADWYVAALHKACGPVAGVLVGTRNAAAKAAGNSQAWEPGTDNFEACAGIVGMGEYFSLLAEEEAPPPAGTEGQDTAQVNGASPCLLSFEDLIDPEAQHVQLSPDTVEMAYRVVREAERELLAPLLNYVRGHPRLHVLERGGGWCHVRLPIVSVVHSILAAEEIVGHCRRHGVVCRGGTFLSPRLFESKLVQDLCPGVWPERLREEGAVRFSLLHYNTVEEVRRLVQVLEKIEGW</sequence>
<dbReference type="InterPro" id="IPR000192">
    <property type="entry name" value="Aminotrans_V_dom"/>
</dbReference>
<dbReference type="Pfam" id="PF00266">
    <property type="entry name" value="Aminotran_5"/>
    <property type="match status" value="1"/>
</dbReference>
<accession>A0A7S1FQ63</accession>
<gene>
    <name evidence="3" type="ORF">CHYS00102_LOCUS9865</name>
</gene>
<dbReference type="SUPFAM" id="SSF53383">
    <property type="entry name" value="PLP-dependent transferases"/>
    <property type="match status" value="1"/>
</dbReference>
<dbReference type="PANTHER" id="PTHR43586">
    <property type="entry name" value="CYSTEINE DESULFURASE"/>
    <property type="match status" value="1"/>
</dbReference>
<evidence type="ECO:0000313" key="3">
    <source>
        <dbReference type="EMBL" id="CAD8882670.1"/>
    </source>
</evidence>
<dbReference type="Gene3D" id="3.90.1150.10">
    <property type="entry name" value="Aspartate Aminotransferase, domain 1"/>
    <property type="match status" value="1"/>
</dbReference>
<evidence type="ECO:0000256" key="1">
    <source>
        <dbReference type="SAM" id="MobiDB-lite"/>
    </source>
</evidence>
<dbReference type="EMBL" id="HBFR01013555">
    <property type="protein sequence ID" value="CAD8882670.1"/>
    <property type="molecule type" value="Transcribed_RNA"/>
</dbReference>
<dbReference type="InterPro" id="IPR015424">
    <property type="entry name" value="PyrdxlP-dep_Trfase"/>
</dbReference>